<dbReference type="AlphaFoldDB" id="A0A1I5FEK9"/>
<reference evidence="3" key="1">
    <citation type="submission" date="2016-10" db="EMBL/GenBank/DDBJ databases">
        <authorList>
            <person name="Varghese N."/>
            <person name="Submissions S."/>
        </authorList>
    </citation>
    <scope>NUCLEOTIDE SEQUENCE [LARGE SCALE GENOMIC DNA]</scope>
    <source>
        <strain evidence="3">DSM 43161</strain>
    </source>
</reference>
<evidence type="ECO:0000256" key="1">
    <source>
        <dbReference type="SAM" id="MobiDB-lite"/>
    </source>
</evidence>
<keyword evidence="3" id="KW-1185">Reference proteome</keyword>
<accession>A0A1I5FEK9</accession>
<evidence type="ECO:0000313" key="3">
    <source>
        <dbReference type="Proteomes" id="UP000183642"/>
    </source>
</evidence>
<protein>
    <submittedName>
        <fullName evidence="2">Uncharacterized protein</fullName>
    </submittedName>
</protein>
<dbReference type="EMBL" id="FOWE01000004">
    <property type="protein sequence ID" value="SFO21751.1"/>
    <property type="molecule type" value="Genomic_DNA"/>
</dbReference>
<dbReference type="Proteomes" id="UP000183642">
    <property type="component" value="Unassembled WGS sequence"/>
</dbReference>
<sequence>MGMVLRQEDWADGNDDVLALVGPLGTEAAGRAALEAMPADLPAPPSRHERLSSMRVTPA</sequence>
<name>A0A1I5FEK9_9ACTN</name>
<feature type="region of interest" description="Disordered" evidence="1">
    <location>
        <begin position="37"/>
        <end position="59"/>
    </location>
</feature>
<organism evidence="2 3">
    <name type="scientific">Geodermatophilus obscurus</name>
    <dbReference type="NCBI Taxonomy" id="1861"/>
    <lineage>
        <taxon>Bacteria</taxon>
        <taxon>Bacillati</taxon>
        <taxon>Actinomycetota</taxon>
        <taxon>Actinomycetes</taxon>
        <taxon>Geodermatophilales</taxon>
        <taxon>Geodermatophilaceae</taxon>
        <taxon>Geodermatophilus</taxon>
    </lineage>
</organism>
<gene>
    <name evidence="2" type="ORF">SAMN05660359_02118</name>
</gene>
<proteinExistence type="predicted"/>
<evidence type="ECO:0000313" key="2">
    <source>
        <dbReference type="EMBL" id="SFO21751.1"/>
    </source>
</evidence>